<gene>
    <name evidence="7" type="ORF">AB8B22_04570</name>
</gene>
<keyword evidence="6 7" id="KW-0012">Acyltransferase</keyword>
<keyword evidence="2" id="KW-1003">Cell membrane</keyword>
<proteinExistence type="predicted"/>
<name>A0AB39VIL8_9FUSO</name>
<evidence type="ECO:0000256" key="6">
    <source>
        <dbReference type="ARBA" id="ARBA00023315"/>
    </source>
</evidence>
<comment type="subcellular location">
    <subcellularLocation>
        <location evidence="1">Cell inner membrane</location>
    </subcellularLocation>
</comment>
<keyword evidence="3" id="KW-0997">Cell inner membrane</keyword>
<reference evidence="7" key="1">
    <citation type="submission" date="2024-07" db="EMBL/GenBank/DDBJ databases">
        <authorList>
            <person name="Li X.-J."/>
            <person name="Wang X."/>
        </authorList>
    </citation>
    <scope>NUCLEOTIDE SEQUENCE</scope>
    <source>
        <strain evidence="7">HSP-334</strain>
    </source>
</reference>
<evidence type="ECO:0000256" key="2">
    <source>
        <dbReference type="ARBA" id="ARBA00022475"/>
    </source>
</evidence>
<dbReference type="GO" id="GO:0009247">
    <property type="term" value="P:glycolipid biosynthetic process"/>
    <property type="evidence" value="ECO:0007669"/>
    <property type="project" value="UniProtKB-ARBA"/>
</dbReference>
<dbReference type="EMBL" id="CP165644">
    <property type="protein sequence ID" value="XDU67806.1"/>
    <property type="molecule type" value="Genomic_DNA"/>
</dbReference>
<dbReference type="GO" id="GO:0016746">
    <property type="term" value="F:acyltransferase activity"/>
    <property type="evidence" value="ECO:0007669"/>
    <property type="project" value="UniProtKB-KW"/>
</dbReference>
<evidence type="ECO:0000313" key="7">
    <source>
        <dbReference type="EMBL" id="XDU67806.1"/>
    </source>
</evidence>
<dbReference type="GO" id="GO:0005886">
    <property type="term" value="C:plasma membrane"/>
    <property type="evidence" value="ECO:0007669"/>
    <property type="project" value="UniProtKB-SubCell"/>
</dbReference>
<evidence type="ECO:0000256" key="5">
    <source>
        <dbReference type="ARBA" id="ARBA00023136"/>
    </source>
</evidence>
<evidence type="ECO:0000256" key="3">
    <source>
        <dbReference type="ARBA" id="ARBA00022519"/>
    </source>
</evidence>
<dbReference type="RefSeq" id="WP_369711926.1">
    <property type="nucleotide sequence ID" value="NZ_CP165644.1"/>
</dbReference>
<accession>A0AB39VIL8</accession>
<evidence type="ECO:0000256" key="4">
    <source>
        <dbReference type="ARBA" id="ARBA00022679"/>
    </source>
</evidence>
<protein>
    <submittedName>
        <fullName evidence="7">Lysophospholipid acyltransferase family protein</fullName>
    </submittedName>
</protein>
<dbReference type="AlphaFoldDB" id="A0AB39VIL8"/>
<dbReference type="PANTHER" id="PTHR30606:SF10">
    <property type="entry name" value="PHOSPHATIDYLINOSITOL MANNOSIDE ACYLTRANSFERASE"/>
    <property type="match status" value="1"/>
</dbReference>
<dbReference type="PANTHER" id="PTHR30606">
    <property type="entry name" value="LIPID A BIOSYNTHESIS LAUROYL ACYLTRANSFERASE"/>
    <property type="match status" value="1"/>
</dbReference>
<keyword evidence="5" id="KW-0472">Membrane</keyword>
<dbReference type="CDD" id="cd07984">
    <property type="entry name" value="LPLAT_LABLAT-like"/>
    <property type="match status" value="1"/>
</dbReference>
<dbReference type="Pfam" id="PF03279">
    <property type="entry name" value="Lip_A_acyltrans"/>
    <property type="match status" value="1"/>
</dbReference>
<organism evidence="7">
    <name type="scientific">Leptotrichia rugosa</name>
    <dbReference type="NCBI Taxonomy" id="3239302"/>
    <lineage>
        <taxon>Bacteria</taxon>
        <taxon>Fusobacteriati</taxon>
        <taxon>Fusobacteriota</taxon>
        <taxon>Fusobacteriia</taxon>
        <taxon>Fusobacteriales</taxon>
        <taxon>Leptotrichiaceae</taxon>
        <taxon>Leptotrichia</taxon>
    </lineage>
</organism>
<sequence>MKKGENMLKFFLVALKNILSIFSLKWRYKFFEKMGLLAYFLVKKRRELTLDNIKNAFPQKNEKEVRRIAKESYKTMGKMIMTSIFLEEITKGENTSVENEELMKKAIGMAKDKAVLIVSLHLGGFEAGSKMENLRKFYAVFRKQKNEKINDLMTEWREKGGLNSIPLHESQLLSKAINEKSIIALASDHYGKDVEIEFFGRKTTAVAGPVLLSIKYKVPLVLAYAVFDKNNKIIVKNKKIIEIEKQSKLKETMKFNMQKIYNEFEEIIREYPEQYMWQHKRWRKKK</sequence>
<keyword evidence="4" id="KW-0808">Transferase</keyword>
<dbReference type="InterPro" id="IPR004960">
    <property type="entry name" value="LipA_acyltrans"/>
</dbReference>
<dbReference type="KEGG" id="lrug:AB8B22_04570"/>
<evidence type="ECO:0000256" key="1">
    <source>
        <dbReference type="ARBA" id="ARBA00004533"/>
    </source>
</evidence>